<comment type="caution">
    <text evidence="1">The sequence shown here is derived from an EMBL/GenBank/DDBJ whole genome shotgun (WGS) entry which is preliminary data.</text>
</comment>
<keyword evidence="2" id="KW-1185">Reference proteome</keyword>
<protein>
    <submittedName>
        <fullName evidence="1">Uncharacterized protein</fullName>
    </submittedName>
</protein>
<sequence>MTQRISFKQLEDDLYKLEEILKAADSNLPLSSIIETTLLSASQLLEEYEGRAHSDNTIDVRETFRNLFGFHDIADKLLKVLSHPAFSQLIPHIRLLTKGTVPQNKRAPINDAAANKLFELYVATACMRISQDISLDHPENSKGDNPDIIFKMGSSQIGIACKALQTQTEQALVTNVEKAIDQIEKSSADLGLIFVTLKNVIDHDAFWPILNQVTAGYPREFGTYSTLSDARMRLESFGQKYHDFLKNDPVILQGVIDLFAGKKTPPEVYLFLNDVAMVQDGHLFPVTNLKFLFRITFIKDHRNAETHVAAERINHFIQYGA</sequence>
<evidence type="ECO:0000313" key="1">
    <source>
        <dbReference type="EMBL" id="TGM16910.1"/>
    </source>
</evidence>
<dbReference type="Proteomes" id="UP000297422">
    <property type="component" value="Unassembled WGS sequence"/>
</dbReference>
<evidence type="ECO:0000313" key="2">
    <source>
        <dbReference type="Proteomes" id="UP000297422"/>
    </source>
</evidence>
<dbReference type="EMBL" id="RQGT01000066">
    <property type="protein sequence ID" value="TGM16910.1"/>
    <property type="molecule type" value="Genomic_DNA"/>
</dbReference>
<dbReference type="RefSeq" id="WP_135684710.1">
    <property type="nucleotide sequence ID" value="NZ_RQEQ01000071.1"/>
</dbReference>
<accession>A0ABY2N4P7</accession>
<gene>
    <name evidence="1" type="ORF">EHQ90_08390</name>
</gene>
<organism evidence="1 2">
    <name type="scientific">Leptospira stimsonii</name>
    <dbReference type="NCBI Taxonomy" id="2202203"/>
    <lineage>
        <taxon>Bacteria</taxon>
        <taxon>Pseudomonadati</taxon>
        <taxon>Spirochaetota</taxon>
        <taxon>Spirochaetia</taxon>
        <taxon>Leptospirales</taxon>
        <taxon>Leptospiraceae</taxon>
        <taxon>Leptospira</taxon>
    </lineage>
</organism>
<name>A0ABY2N4P7_9LEPT</name>
<proteinExistence type="predicted"/>
<reference evidence="2" key="1">
    <citation type="journal article" date="2019" name="PLoS Negl. Trop. Dis.">
        <title>Revisiting the worldwide diversity of Leptospira species in the environment.</title>
        <authorList>
            <person name="Vincent A.T."/>
            <person name="Schiettekatte O."/>
            <person name="Bourhy P."/>
            <person name="Veyrier F.J."/>
            <person name="Picardeau M."/>
        </authorList>
    </citation>
    <scope>NUCLEOTIDE SEQUENCE [LARGE SCALE GENOMIC DNA]</scope>
    <source>
        <strain evidence="2">201702407</strain>
    </source>
</reference>